<dbReference type="InterPro" id="IPR006564">
    <property type="entry name" value="Znf_PMZ"/>
</dbReference>
<name>A0A444XHN3_ARAHY</name>
<keyword evidence="8" id="KW-1185">Reference proteome</keyword>
<evidence type="ECO:0000313" key="7">
    <source>
        <dbReference type="EMBL" id="RYQ89232.1"/>
    </source>
</evidence>
<keyword evidence="1" id="KW-0479">Metal-binding</keyword>
<accession>A0A444XHN3</accession>
<sequence length="649" mass="73929">MDAVHNHGGEGKNNEENGRYDEAVAEDPLNDTTGSETESQTCLDFGDVEGVTVEDIMQKTFRTDDDAYEFYKNFGRYHGFGVRKGDSRRDDDGNVRRRRSLTEGAKAQIDGFRECGISTAKTMRYMAGLAGGYSLVGFLKKDAYNYIDKQRREQIVDGDAESAIAYLEGKAEADPMLMKKYNRPLVIFSGSNNHKQTTIFGFGLVLDETIASYTWLLKSLLEVMCQKMPSVVVTDGDEAMREAVRVVFPRATHRLCGWHFEKNVTSNVKDAALRARFNRWLYADIAVNEFLTEWSQAVEEFSLQDSLWANQVFGKKEMWANAYLRDKFCAGIRTTSRCEGINSVAKNFLQSKHGMLELVQNLELMVRDYRNNELLVQFRSIDSVPVMTTSLESLERCAASVYTHAIFGDVRNEIVGVASVNLVRLQRSLTTKIYTMDEYGQPGREIVVLYDKNMGRMKCGCNFWNKYGYPCKHMFFVMKHEHLPNIPNRLVLKRWTKNAKALEAYEEKIDVGADQACLLHHGALHSACHWLFFLGSQKYDLFQMAMKGIRNLCAHLEGYVATEDNVFSTKGDGVIRDPVAVRTKGAPKSRNCRGRKRRCTECRNPGHTKRRYPRKKTSHGMEMEDGCTTGFDSDALEEIKMFNHMEEVS</sequence>
<dbReference type="EMBL" id="SDMP01000019">
    <property type="protein sequence ID" value="RYQ89232.1"/>
    <property type="molecule type" value="Genomic_DNA"/>
</dbReference>
<dbReference type="PANTHER" id="PTHR47718">
    <property type="entry name" value="OS01G0519700 PROTEIN"/>
    <property type="match status" value="1"/>
</dbReference>
<evidence type="ECO:0000259" key="6">
    <source>
        <dbReference type="PROSITE" id="PS50966"/>
    </source>
</evidence>
<organism evidence="7 8">
    <name type="scientific">Arachis hypogaea</name>
    <name type="common">Peanut</name>
    <dbReference type="NCBI Taxonomy" id="3818"/>
    <lineage>
        <taxon>Eukaryota</taxon>
        <taxon>Viridiplantae</taxon>
        <taxon>Streptophyta</taxon>
        <taxon>Embryophyta</taxon>
        <taxon>Tracheophyta</taxon>
        <taxon>Spermatophyta</taxon>
        <taxon>Magnoliopsida</taxon>
        <taxon>eudicotyledons</taxon>
        <taxon>Gunneridae</taxon>
        <taxon>Pentapetalae</taxon>
        <taxon>rosids</taxon>
        <taxon>fabids</taxon>
        <taxon>Fabales</taxon>
        <taxon>Fabaceae</taxon>
        <taxon>Papilionoideae</taxon>
        <taxon>50 kb inversion clade</taxon>
        <taxon>dalbergioids sensu lato</taxon>
        <taxon>Dalbergieae</taxon>
        <taxon>Pterocarpus clade</taxon>
        <taxon>Arachis</taxon>
    </lineage>
</organism>
<dbReference type="Proteomes" id="UP000289738">
    <property type="component" value="Chromosome B09"/>
</dbReference>
<keyword evidence="3" id="KW-0862">Zinc</keyword>
<dbReference type="InterPro" id="IPR018289">
    <property type="entry name" value="MULE_transposase_dom"/>
</dbReference>
<feature type="domain" description="SWIM-type" evidence="6">
    <location>
        <begin position="444"/>
        <end position="482"/>
    </location>
</feature>
<feature type="region of interest" description="Disordered" evidence="5">
    <location>
        <begin position="603"/>
        <end position="624"/>
    </location>
</feature>
<feature type="compositionally biased region" description="Basic and acidic residues" evidence="5">
    <location>
        <begin position="1"/>
        <end position="22"/>
    </location>
</feature>
<feature type="region of interest" description="Disordered" evidence="5">
    <location>
        <begin position="1"/>
        <end position="39"/>
    </location>
</feature>
<dbReference type="Pfam" id="PF04434">
    <property type="entry name" value="SWIM"/>
    <property type="match status" value="1"/>
</dbReference>
<keyword evidence="2 4" id="KW-0863">Zinc-finger</keyword>
<dbReference type="GO" id="GO:0008270">
    <property type="term" value="F:zinc ion binding"/>
    <property type="evidence" value="ECO:0007669"/>
    <property type="project" value="UniProtKB-KW"/>
</dbReference>
<dbReference type="Pfam" id="PF10551">
    <property type="entry name" value="MULE"/>
    <property type="match status" value="1"/>
</dbReference>
<evidence type="ECO:0000256" key="1">
    <source>
        <dbReference type="ARBA" id="ARBA00022723"/>
    </source>
</evidence>
<evidence type="ECO:0000256" key="5">
    <source>
        <dbReference type="SAM" id="MobiDB-lite"/>
    </source>
</evidence>
<comment type="caution">
    <text evidence="7">The sequence shown here is derived from an EMBL/GenBank/DDBJ whole genome shotgun (WGS) entry which is preliminary data.</text>
</comment>
<dbReference type="PANTHER" id="PTHR47718:SF6">
    <property type="entry name" value="PROTEIN FAR1-RELATED SEQUENCE"/>
    <property type="match status" value="1"/>
</dbReference>
<dbReference type="AlphaFoldDB" id="A0A444XHN3"/>
<dbReference type="SMART" id="SM00575">
    <property type="entry name" value="ZnF_PMZ"/>
    <property type="match status" value="1"/>
</dbReference>
<evidence type="ECO:0000256" key="2">
    <source>
        <dbReference type="ARBA" id="ARBA00022771"/>
    </source>
</evidence>
<dbReference type="STRING" id="3818.A0A444XHN3"/>
<protein>
    <recommendedName>
        <fullName evidence="6">SWIM-type domain-containing protein</fullName>
    </recommendedName>
</protein>
<feature type="compositionally biased region" description="Basic residues" evidence="5">
    <location>
        <begin position="606"/>
        <end position="618"/>
    </location>
</feature>
<proteinExistence type="predicted"/>
<dbReference type="InterPro" id="IPR007527">
    <property type="entry name" value="Znf_SWIM"/>
</dbReference>
<feature type="compositionally biased region" description="Polar residues" evidence="5">
    <location>
        <begin position="30"/>
        <end position="39"/>
    </location>
</feature>
<dbReference type="PROSITE" id="PS50966">
    <property type="entry name" value="ZF_SWIM"/>
    <property type="match status" value="1"/>
</dbReference>
<evidence type="ECO:0000256" key="3">
    <source>
        <dbReference type="ARBA" id="ARBA00022833"/>
    </source>
</evidence>
<gene>
    <name evidence="7" type="ORF">Ahy_B09g095984</name>
</gene>
<evidence type="ECO:0000313" key="8">
    <source>
        <dbReference type="Proteomes" id="UP000289738"/>
    </source>
</evidence>
<evidence type="ECO:0000256" key="4">
    <source>
        <dbReference type="PROSITE-ProRule" id="PRU00325"/>
    </source>
</evidence>
<reference evidence="7 8" key="1">
    <citation type="submission" date="2019-01" db="EMBL/GenBank/DDBJ databases">
        <title>Sequencing of cultivated peanut Arachis hypogaea provides insights into genome evolution and oil improvement.</title>
        <authorList>
            <person name="Chen X."/>
        </authorList>
    </citation>
    <scope>NUCLEOTIDE SEQUENCE [LARGE SCALE GENOMIC DNA]</scope>
    <source>
        <strain evidence="8">cv. Fuhuasheng</strain>
        <tissue evidence="7">Leaves</tissue>
    </source>
</reference>